<dbReference type="PANTHER" id="PTHR33121">
    <property type="entry name" value="CYCLIC DI-GMP PHOSPHODIESTERASE PDEF"/>
    <property type="match status" value="1"/>
</dbReference>
<feature type="transmembrane region" description="Helical" evidence="6">
    <location>
        <begin position="51"/>
        <end position="72"/>
    </location>
</feature>
<feature type="transmembrane region" description="Helical" evidence="6">
    <location>
        <begin position="173"/>
        <end position="198"/>
    </location>
</feature>
<feature type="transmembrane region" description="Helical" evidence="6">
    <location>
        <begin position="78"/>
        <end position="111"/>
    </location>
</feature>
<feature type="transmembrane region" description="Helical" evidence="6">
    <location>
        <begin position="225"/>
        <end position="242"/>
    </location>
</feature>
<evidence type="ECO:0000256" key="3">
    <source>
        <dbReference type="ARBA" id="ARBA00022692"/>
    </source>
</evidence>
<evidence type="ECO:0000256" key="6">
    <source>
        <dbReference type="SAM" id="Phobius"/>
    </source>
</evidence>
<evidence type="ECO:0000259" key="7">
    <source>
        <dbReference type="PROSITE" id="PS50883"/>
    </source>
</evidence>
<dbReference type="EMBL" id="CP001135">
    <property type="protein sequence ID" value="ACY84004.1"/>
    <property type="molecule type" value="Genomic_DNA"/>
</dbReference>
<name>A0AAU8P7D0_EDWPI</name>
<dbReference type="Proteomes" id="UP000002634">
    <property type="component" value="Chromosome"/>
</dbReference>
<dbReference type="InterPro" id="IPR007895">
    <property type="entry name" value="MASE1"/>
</dbReference>
<sequence length="740" mass="82571">MDRFFRVSVNVMQRVTRCLGQYALPASLSVLLLPLTWFFSPHAVVNGQALFLLPLPMALAAALVMLFGPRALPSLSLALLLFALLLPSLSFAGALALGCALLLPLSPIAHLSQRLLGKRGRCDLNRGGGTRLAIRLLGFGLFYPIGSWLMMLLGGTLMTPLSIGTAAAPPRDLPFALLALEGMILSCVALTPALYYLLRMLLNPGSLRAFLLDCRRALRRDIRGLFLPIYVAAMGALCFPPASHVNLGYLTPLLFVLFVFASFHFRYRAVLLLWALTVLGLLACSANFIQLGNRHYQLAFLSSALIAFSIALVYMAQVITRNDRMRRLYLRLRLRRRDGLVDLPNFRALNDYLARRPCGTLCILRLSNLDILSRCHGMTMRAATKSQLAAHLAPLLRPGERVYQMPGAELLIYLQADADLPRINAIRATLIAQALVWQQHPVTLQYGVAYSPFDAHRQSIHAVVGQLSYLAERACRDNVILPLYGNEADANAAVNEQVFWLQKITRALQENALLLYAQPIVHREGQRYYEILARLQDGEQLVLPGKFIPFITAFNLCAQFDLLIIENVVRHIHRAGLDSSSTCFSVNLMPLTLMQNGVAAQIIALFERYQVRPQAVIFEITEQQYLLDENAALETVRALRDYCFKIAIDDFGTGLSNYQRLKHLNADVVKIDGMFVKDIVSSSLDRLIIKSICDIARERQLQVVAEYVESREQMEILCSLGVQYLQGFLLGEPRPLAQAL</sequence>
<accession>A0AAU8P7D0</accession>
<dbReference type="SUPFAM" id="SSF55073">
    <property type="entry name" value="Nucleotide cyclase"/>
    <property type="match status" value="1"/>
</dbReference>
<dbReference type="InterPro" id="IPR035919">
    <property type="entry name" value="EAL_sf"/>
</dbReference>
<dbReference type="GO" id="GO:0071111">
    <property type="term" value="F:cyclic-guanylate-specific phosphodiesterase activity"/>
    <property type="evidence" value="ECO:0007669"/>
    <property type="project" value="InterPro"/>
</dbReference>
<feature type="transmembrane region" description="Helical" evidence="6">
    <location>
        <begin position="132"/>
        <end position="153"/>
    </location>
</feature>
<dbReference type="GO" id="GO:0005886">
    <property type="term" value="C:plasma membrane"/>
    <property type="evidence" value="ECO:0007669"/>
    <property type="project" value="UniProtKB-SubCell"/>
</dbReference>
<dbReference type="Pfam" id="PF00563">
    <property type="entry name" value="EAL"/>
    <property type="match status" value="1"/>
</dbReference>
<dbReference type="Gene3D" id="3.20.20.450">
    <property type="entry name" value="EAL domain"/>
    <property type="match status" value="1"/>
</dbReference>
<keyword evidence="5 6" id="KW-0472">Membrane</keyword>
<dbReference type="InterPro" id="IPR050706">
    <property type="entry name" value="Cyclic-di-GMP_PDE-like"/>
</dbReference>
<dbReference type="Gene3D" id="3.30.70.270">
    <property type="match status" value="1"/>
</dbReference>
<evidence type="ECO:0000256" key="1">
    <source>
        <dbReference type="ARBA" id="ARBA00004651"/>
    </source>
</evidence>
<evidence type="ECO:0000256" key="2">
    <source>
        <dbReference type="ARBA" id="ARBA00022475"/>
    </source>
</evidence>
<gene>
    <name evidence="8" type="ordered locus">ETAE_1159</name>
</gene>
<dbReference type="AlphaFoldDB" id="A0AAU8P7D0"/>
<proteinExistence type="predicted"/>
<dbReference type="InterPro" id="IPR029787">
    <property type="entry name" value="Nucleotide_cyclase"/>
</dbReference>
<keyword evidence="4 6" id="KW-1133">Transmembrane helix</keyword>
<dbReference type="PANTHER" id="PTHR33121:SF74">
    <property type="entry name" value="CYCLIC DI-GMP PHOSPHODIESTERASE PDEA-RELATED"/>
    <property type="match status" value="1"/>
</dbReference>
<dbReference type="SMART" id="SM00052">
    <property type="entry name" value="EAL"/>
    <property type="match status" value="1"/>
</dbReference>
<dbReference type="InterPro" id="IPR000160">
    <property type="entry name" value="GGDEF_dom"/>
</dbReference>
<dbReference type="InterPro" id="IPR043128">
    <property type="entry name" value="Rev_trsase/Diguanyl_cyclase"/>
</dbReference>
<dbReference type="InterPro" id="IPR001633">
    <property type="entry name" value="EAL_dom"/>
</dbReference>
<dbReference type="CDD" id="cd01948">
    <property type="entry name" value="EAL"/>
    <property type="match status" value="1"/>
</dbReference>
<evidence type="ECO:0000313" key="9">
    <source>
        <dbReference type="Proteomes" id="UP000002634"/>
    </source>
</evidence>
<dbReference type="Pfam" id="PF05231">
    <property type="entry name" value="MASE1"/>
    <property type="match status" value="1"/>
</dbReference>
<feature type="transmembrane region" description="Helical" evidence="6">
    <location>
        <begin position="20"/>
        <end position="39"/>
    </location>
</feature>
<evidence type="ECO:0000256" key="5">
    <source>
        <dbReference type="ARBA" id="ARBA00023136"/>
    </source>
</evidence>
<organism evidence="8 9">
    <name type="scientific">Edwardsiella piscicida</name>
    <dbReference type="NCBI Taxonomy" id="1263550"/>
    <lineage>
        <taxon>Bacteria</taxon>
        <taxon>Pseudomonadati</taxon>
        <taxon>Pseudomonadota</taxon>
        <taxon>Gammaproteobacteria</taxon>
        <taxon>Enterobacterales</taxon>
        <taxon>Hafniaceae</taxon>
        <taxon>Edwardsiella</taxon>
    </lineage>
</organism>
<dbReference type="KEGG" id="etr:ETAE_1159"/>
<dbReference type="SMART" id="SM00267">
    <property type="entry name" value="GGDEF"/>
    <property type="match status" value="1"/>
</dbReference>
<keyword evidence="3 6" id="KW-0812">Transmembrane</keyword>
<dbReference type="PROSITE" id="PS50883">
    <property type="entry name" value="EAL"/>
    <property type="match status" value="1"/>
</dbReference>
<reference evidence="8 9" key="1">
    <citation type="journal article" date="2009" name="PLoS ONE">
        <title>Genome sequence of the versatile fish pathogen Edwardsiella tarda provides insights into its adaptation to broad host ranges and intracellular niches.</title>
        <authorList>
            <person name="Wang Q."/>
            <person name="Yang M."/>
            <person name="Xiao J."/>
            <person name="Wu H."/>
            <person name="Wang X."/>
            <person name="Lv Y."/>
            <person name="Xu L."/>
            <person name="Zheng H."/>
            <person name="Wang S."/>
            <person name="Zhao G."/>
            <person name="Liu Q."/>
            <person name="Zhang Y."/>
        </authorList>
    </citation>
    <scope>NUCLEOTIDE SEQUENCE [LARGE SCALE GENOMIC DNA]</scope>
    <source>
        <strain evidence="9">EIB202 / CCTCC M208068</strain>
    </source>
</reference>
<feature type="domain" description="EAL" evidence="7">
    <location>
        <begin position="497"/>
        <end position="740"/>
    </location>
</feature>
<dbReference type="SUPFAM" id="SSF141868">
    <property type="entry name" value="EAL domain-like"/>
    <property type="match status" value="1"/>
</dbReference>
<feature type="transmembrane region" description="Helical" evidence="6">
    <location>
        <begin position="272"/>
        <end position="292"/>
    </location>
</feature>
<protein>
    <submittedName>
        <fullName evidence="8">Diguanylate cyclase/phosphodiesterase</fullName>
    </submittedName>
</protein>
<feature type="transmembrane region" description="Helical" evidence="6">
    <location>
        <begin position="298"/>
        <end position="319"/>
    </location>
</feature>
<evidence type="ECO:0000256" key="4">
    <source>
        <dbReference type="ARBA" id="ARBA00022989"/>
    </source>
</evidence>
<comment type="subcellular location">
    <subcellularLocation>
        <location evidence="1">Cell membrane</location>
        <topology evidence="1">Multi-pass membrane protein</topology>
    </subcellularLocation>
</comment>
<keyword evidence="9" id="KW-1185">Reference proteome</keyword>
<keyword evidence="2" id="KW-1003">Cell membrane</keyword>
<evidence type="ECO:0000313" key="8">
    <source>
        <dbReference type="EMBL" id="ACY84004.1"/>
    </source>
</evidence>